<proteinExistence type="predicted"/>
<dbReference type="EMBL" id="CP003107">
    <property type="protein sequence ID" value="AET59502.1"/>
    <property type="molecule type" value="Genomic_DNA"/>
</dbReference>
<evidence type="ECO:0000313" key="1">
    <source>
        <dbReference type="EMBL" id="AET59502.1"/>
    </source>
</evidence>
<gene>
    <name evidence="1" type="ordered locus">HPL003_13755</name>
</gene>
<dbReference type="STRING" id="985665.HPL003_13755"/>
<dbReference type="HOGENOM" id="CLU_3255124_0_0_9"/>
<reference evidence="1 2" key="3">
    <citation type="journal article" date="2012" name="J. Bacteriol.">
        <title>Genome Sequence of Paenibacillus terrae HPL-003, a Xylanase-Producing Bacterium Isolated from Soil Found in Forest Residue.</title>
        <authorList>
            <person name="Shin S.H."/>
            <person name="Kim S."/>
            <person name="Kim J.Y."/>
            <person name="Song H.Y."/>
            <person name="Cho S.J."/>
            <person name="Kim D.R."/>
            <person name="Lee K.I."/>
            <person name="Lim H.K."/>
            <person name="Park N.J."/>
            <person name="Hwang I.T."/>
            <person name="Yang K.S."/>
        </authorList>
    </citation>
    <scope>NUCLEOTIDE SEQUENCE [LARGE SCALE GENOMIC DNA]</scope>
    <source>
        <strain evidence="1 2">HPL-003</strain>
    </source>
</reference>
<dbReference type="Proteomes" id="UP000005876">
    <property type="component" value="Chromosome"/>
</dbReference>
<sequence length="42" mass="4938">MCKRMNPTMTDRSELKMNRWSNQHKRIQFGLATVLGMVNVDV</sequence>
<name>G7VYW2_PAETH</name>
<organism evidence="1 2">
    <name type="scientific">Paenibacillus terrae (strain HPL-003)</name>
    <dbReference type="NCBI Taxonomy" id="985665"/>
    <lineage>
        <taxon>Bacteria</taxon>
        <taxon>Bacillati</taxon>
        <taxon>Bacillota</taxon>
        <taxon>Bacilli</taxon>
        <taxon>Bacillales</taxon>
        <taxon>Paenibacillaceae</taxon>
        <taxon>Paenibacillus</taxon>
    </lineage>
</organism>
<evidence type="ECO:0000313" key="2">
    <source>
        <dbReference type="Proteomes" id="UP000005876"/>
    </source>
</evidence>
<reference evidence="2" key="1">
    <citation type="submission" date="2011-11" db="EMBL/GenBank/DDBJ databases">
        <title>Complete sequence of Paenibacillus terrae HPL-003.</title>
        <authorList>
            <person name="Shin S.H."/>
            <person name="Kim S."/>
            <person name="Kim J.Y."/>
        </authorList>
    </citation>
    <scope>NUCLEOTIDE SEQUENCE [LARGE SCALE GENOMIC DNA]</scope>
    <source>
        <strain evidence="2">HPL-003</strain>
    </source>
</reference>
<accession>G7VYW2</accession>
<dbReference type="RefSeq" id="WP_014280229.1">
    <property type="nucleotide sequence ID" value="NC_016641.1"/>
</dbReference>
<dbReference type="AlphaFoldDB" id="G7VYW2"/>
<protein>
    <submittedName>
        <fullName evidence="1">Uncharacterized protein</fullName>
    </submittedName>
</protein>
<dbReference type="KEGG" id="pta:HPL003_13755"/>
<reference key="2">
    <citation type="submission" date="2011-11" db="EMBL/GenBank/DDBJ databases">
        <authorList>
            <person name="Shin S.H."/>
            <person name="Kim S."/>
            <person name="Kim J.Y."/>
        </authorList>
    </citation>
    <scope>NUCLEOTIDE SEQUENCE</scope>
    <source>
        <strain>HPL-003</strain>
    </source>
</reference>